<organism evidence="6">
    <name type="scientific">Lygus hesperus</name>
    <name type="common">Western plant bug</name>
    <dbReference type="NCBI Taxonomy" id="30085"/>
    <lineage>
        <taxon>Eukaryota</taxon>
        <taxon>Metazoa</taxon>
        <taxon>Ecdysozoa</taxon>
        <taxon>Arthropoda</taxon>
        <taxon>Hexapoda</taxon>
        <taxon>Insecta</taxon>
        <taxon>Pterygota</taxon>
        <taxon>Neoptera</taxon>
        <taxon>Paraneoptera</taxon>
        <taxon>Hemiptera</taxon>
        <taxon>Heteroptera</taxon>
        <taxon>Panheteroptera</taxon>
        <taxon>Cimicomorpha</taxon>
        <taxon>Miridae</taxon>
        <taxon>Mirini</taxon>
        <taxon>Lygus</taxon>
    </lineage>
</organism>
<evidence type="ECO:0000256" key="2">
    <source>
        <dbReference type="ARBA" id="ARBA00022980"/>
    </source>
</evidence>
<dbReference type="Pfam" id="PF01248">
    <property type="entry name" value="Ribosomal_L7Ae"/>
    <property type="match status" value="1"/>
</dbReference>
<dbReference type="GO" id="GO:1990904">
    <property type="term" value="C:ribonucleoprotein complex"/>
    <property type="evidence" value="ECO:0007669"/>
    <property type="project" value="UniProtKB-KW"/>
</dbReference>
<keyword evidence="2 4" id="KW-0689">Ribosomal protein</keyword>
<dbReference type="InterPro" id="IPR029064">
    <property type="entry name" value="Ribosomal_eL30-like_sf"/>
</dbReference>
<dbReference type="GO" id="GO:0003735">
    <property type="term" value="F:structural constituent of ribosome"/>
    <property type="evidence" value="ECO:0007669"/>
    <property type="project" value="InterPro"/>
</dbReference>
<accession>A0A0A9WCT3</accession>
<dbReference type="SUPFAM" id="SSF55315">
    <property type="entry name" value="L30e-like"/>
    <property type="match status" value="1"/>
</dbReference>
<dbReference type="InterPro" id="IPR004038">
    <property type="entry name" value="Ribosomal_eL8/eL30/eS12/Gad45"/>
</dbReference>
<evidence type="ECO:0000256" key="3">
    <source>
        <dbReference type="ARBA" id="ARBA00023274"/>
    </source>
</evidence>
<name>A0A0A9WCT3_LYGHE</name>
<evidence type="ECO:0000256" key="1">
    <source>
        <dbReference type="ARBA" id="ARBA00005824"/>
    </source>
</evidence>
<dbReference type="InterPro" id="IPR000530">
    <property type="entry name" value="Ribosomal_eS12"/>
</dbReference>
<gene>
    <name evidence="6" type="primary">RPS12_0</name>
    <name evidence="6" type="ORF">CM83_98952</name>
</gene>
<keyword evidence="3 4" id="KW-0687">Ribonucleoprotein</keyword>
<dbReference type="PRINTS" id="PR00972">
    <property type="entry name" value="RIBSOMALS12E"/>
</dbReference>
<dbReference type="Gene3D" id="3.30.1330.30">
    <property type="match status" value="1"/>
</dbReference>
<dbReference type="GO" id="GO:0006412">
    <property type="term" value="P:translation"/>
    <property type="evidence" value="ECO:0007669"/>
    <property type="project" value="InterPro"/>
</dbReference>
<feature type="domain" description="Ribosomal protein eL8/eL30/eS12/Gadd45" evidence="5">
    <location>
        <begin position="15"/>
        <end position="106"/>
    </location>
</feature>
<reference evidence="6" key="2">
    <citation type="submission" date="2014-07" db="EMBL/GenBank/DDBJ databases">
        <authorList>
            <person name="Hull J."/>
        </authorList>
    </citation>
    <scope>NUCLEOTIDE SEQUENCE</scope>
</reference>
<dbReference type="GO" id="GO:0005840">
    <property type="term" value="C:ribosome"/>
    <property type="evidence" value="ECO:0007669"/>
    <property type="project" value="UniProtKB-KW"/>
</dbReference>
<reference evidence="6" key="1">
    <citation type="journal article" date="2014" name="PLoS ONE">
        <title>Transcriptome-Based Identification of ABC Transporters in the Western Tarnished Plant Bug Lygus hesperus.</title>
        <authorList>
            <person name="Hull J.J."/>
            <person name="Chaney K."/>
            <person name="Geib S.M."/>
            <person name="Fabrick J.A."/>
            <person name="Brent C.S."/>
            <person name="Walsh D."/>
            <person name="Lavine L.C."/>
        </authorList>
    </citation>
    <scope>NUCLEOTIDE SEQUENCE</scope>
</reference>
<proteinExistence type="inferred from homology"/>
<evidence type="ECO:0000256" key="4">
    <source>
        <dbReference type="RuleBase" id="RU000670"/>
    </source>
</evidence>
<evidence type="ECO:0000259" key="5">
    <source>
        <dbReference type="Pfam" id="PF01248"/>
    </source>
</evidence>
<protein>
    <recommendedName>
        <fullName evidence="4">40S ribosomal protein S12</fullName>
    </recommendedName>
</protein>
<dbReference type="EMBL" id="GBHO01038413">
    <property type="protein sequence ID" value="JAG05191.1"/>
    <property type="molecule type" value="Transcribed_RNA"/>
</dbReference>
<sequence>MQNEQEDKQFTIDELRVVVRNSQLCNGLARGLHECVKTIDRSQGHLCILNAGLSEDNYKRVIKALCAKRNVPIVYVNSNMVLGEMVGLARLKPDGTPAKIVKCSCAVIREWGIESEARQAVSKGISASTEIFL</sequence>
<evidence type="ECO:0000313" key="6">
    <source>
        <dbReference type="EMBL" id="JAG05191.1"/>
    </source>
</evidence>
<dbReference type="PANTHER" id="PTHR11843">
    <property type="entry name" value="40S RIBOSOMAL PROTEIN S12"/>
    <property type="match status" value="1"/>
</dbReference>
<comment type="similarity">
    <text evidence="1 4">Belongs to the eukaryotic ribosomal protein eS12 family.</text>
</comment>
<dbReference type="AlphaFoldDB" id="A0A0A9WCT3"/>